<dbReference type="OrthoDB" id="8456901at2"/>
<proteinExistence type="predicted"/>
<feature type="region of interest" description="Disordered" evidence="1">
    <location>
        <begin position="104"/>
        <end position="127"/>
    </location>
</feature>
<name>A0A212S820_RHOAC</name>
<evidence type="ECO:0000256" key="1">
    <source>
        <dbReference type="SAM" id="MobiDB-lite"/>
    </source>
</evidence>
<reference evidence="3" key="1">
    <citation type="submission" date="2017-06" db="EMBL/GenBank/DDBJ databases">
        <authorList>
            <person name="Varghese N."/>
            <person name="Submissions S."/>
        </authorList>
    </citation>
    <scope>NUCLEOTIDE SEQUENCE [LARGE SCALE GENOMIC DNA]</scope>
    <source>
        <strain evidence="3">DSM 137</strain>
    </source>
</reference>
<dbReference type="EMBL" id="FYDG01000015">
    <property type="protein sequence ID" value="SNB81322.1"/>
    <property type="molecule type" value="Genomic_DNA"/>
</dbReference>
<evidence type="ECO:0000313" key="3">
    <source>
        <dbReference type="Proteomes" id="UP000198418"/>
    </source>
</evidence>
<evidence type="ECO:0000313" key="2">
    <source>
        <dbReference type="EMBL" id="SNB81322.1"/>
    </source>
</evidence>
<dbReference type="Pfam" id="PF10109">
    <property type="entry name" value="Phage_TAC_7"/>
    <property type="match status" value="1"/>
</dbReference>
<dbReference type="RefSeq" id="WP_088522142.1">
    <property type="nucleotide sequence ID" value="NZ_FYDG01000015.1"/>
</dbReference>
<keyword evidence="3" id="KW-1185">Reference proteome</keyword>
<dbReference type="InterPro" id="IPR019289">
    <property type="entry name" value="Phage_tail_E/E"/>
</dbReference>
<organism evidence="2 3">
    <name type="scientific">Rhodoblastus acidophilus</name>
    <name type="common">Rhodopseudomonas acidophila</name>
    <dbReference type="NCBI Taxonomy" id="1074"/>
    <lineage>
        <taxon>Bacteria</taxon>
        <taxon>Pseudomonadati</taxon>
        <taxon>Pseudomonadota</taxon>
        <taxon>Alphaproteobacteria</taxon>
        <taxon>Hyphomicrobiales</taxon>
        <taxon>Rhodoblastaceae</taxon>
        <taxon>Rhodoblastus</taxon>
    </lineage>
</organism>
<accession>A0A212S820</accession>
<protein>
    <submittedName>
        <fullName evidence="2">Phage tail assembly chaperone protein, E, or 41 or 14</fullName>
    </submittedName>
</protein>
<feature type="compositionally biased region" description="Polar residues" evidence="1">
    <location>
        <begin position="114"/>
        <end position="127"/>
    </location>
</feature>
<dbReference type="Proteomes" id="UP000198418">
    <property type="component" value="Unassembled WGS sequence"/>
</dbReference>
<gene>
    <name evidence="2" type="ORF">SAMN06265338_11515</name>
</gene>
<sequence>MDSDQTPQKPRFAGSRARVGSHTLDWPVEYGGRTYTEIHLARLTASDVAAFQASLAKLAPDAIVHCPIYRDADGALIPDAVMDALDDDDAFELEKKVADFLPRRFRGAPDGVSGPQTGATTEPSSEK</sequence>
<dbReference type="AlphaFoldDB" id="A0A212S820"/>